<reference evidence="2" key="2">
    <citation type="submission" date="2023-05" db="EMBL/GenBank/DDBJ databases">
        <authorList>
            <person name="Fouks B."/>
        </authorList>
    </citation>
    <scope>NUCLEOTIDE SEQUENCE</scope>
    <source>
        <strain evidence="2">Stay&amp;Tobe</strain>
        <tissue evidence="2">Testes</tissue>
    </source>
</reference>
<comment type="caution">
    <text evidence="2">The sequence shown here is derived from an EMBL/GenBank/DDBJ whole genome shotgun (WGS) entry which is preliminary data.</text>
</comment>
<feature type="compositionally biased region" description="Basic and acidic residues" evidence="1">
    <location>
        <begin position="214"/>
        <end position="272"/>
    </location>
</feature>
<accession>A0AAD8EAY2</accession>
<name>A0AAD8EAY2_DIPPU</name>
<feature type="region of interest" description="Disordered" evidence="1">
    <location>
        <begin position="1"/>
        <end position="39"/>
    </location>
</feature>
<evidence type="ECO:0000313" key="2">
    <source>
        <dbReference type="EMBL" id="KAJ9583331.1"/>
    </source>
</evidence>
<evidence type="ECO:0000256" key="1">
    <source>
        <dbReference type="SAM" id="MobiDB-lite"/>
    </source>
</evidence>
<proteinExistence type="predicted"/>
<dbReference type="EMBL" id="JASPKZ010007615">
    <property type="protein sequence ID" value="KAJ9583331.1"/>
    <property type="molecule type" value="Genomic_DNA"/>
</dbReference>
<organism evidence="2 3">
    <name type="scientific">Diploptera punctata</name>
    <name type="common">Pacific beetle cockroach</name>
    <dbReference type="NCBI Taxonomy" id="6984"/>
    <lineage>
        <taxon>Eukaryota</taxon>
        <taxon>Metazoa</taxon>
        <taxon>Ecdysozoa</taxon>
        <taxon>Arthropoda</taxon>
        <taxon>Hexapoda</taxon>
        <taxon>Insecta</taxon>
        <taxon>Pterygota</taxon>
        <taxon>Neoptera</taxon>
        <taxon>Polyneoptera</taxon>
        <taxon>Dictyoptera</taxon>
        <taxon>Blattodea</taxon>
        <taxon>Blaberoidea</taxon>
        <taxon>Blaberidae</taxon>
        <taxon>Diplopterinae</taxon>
        <taxon>Diploptera</taxon>
    </lineage>
</organism>
<evidence type="ECO:0000313" key="3">
    <source>
        <dbReference type="Proteomes" id="UP001233999"/>
    </source>
</evidence>
<keyword evidence="3" id="KW-1185">Reference proteome</keyword>
<sequence>MSWDNAANLNPRYRLPRPTPRASTYPVSKDGTTGADDTAAKGGWARTAAASPGGCVTIGTMRYGVRFASETREEVPPRGDDEECCCGVVQLPWSRGSPSSRIPLPAAINKRGIFSRINSGELARGPTSRSTECKQKVYRSSIEWSQRYGGVTKACFGGNKGDDEEDNTCKQHPPRRRILVRPKPDIPAYFKLCSSTSSDGETCHLITPSSSKDNLVEEDRNTLDRFHKIRLGRGENKDKKKIPRSSDKTEDLRKLTELLKSGESHSSPDRRRNQNAVATPATREQHNSSADGTGSSKSSEVPAVGMGSAGEWKGSAVEKTSDSPIKEDDIFGVNLRLAKPESRAIVGSYAQRTIPIRSASFSQVDFSTADGKYIRTCSKPTSPFSCFPSSAASGTGFPLSSTSVITGGSLTLPRKKLSDVPTPTPSIRACTEEFIGSTPSVDSAVGSEEGSHQAHLRFL</sequence>
<protein>
    <submittedName>
        <fullName evidence="2">Uncharacterized protein</fullName>
    </submittedName>
</protein>
<dbReference type="AlphaFoldDB" id="A0AAD8EAY2"/>
<feature type="compositionally biased region" description="Low complexity" evidence="1">
    <location>
        <begin position="288"/>
        <end position="299"/>
    </location>
</feature>
<reference evidence="2" key="1">
    <citation type="journal article" date="2023" name="IScience">
        <title>Live-bearing cockroach genome reveals convergent evolutionary mechanisms linked to viviparity in insects and beyond.</title>
        <authorList>
            <person name="Fouks B."/>
            <person name="Harrison M.C."/>
            <person name="Mikhailova A.A."/>
            <person name="Marchal E."/>
            <person name="English S."/>
            <person name="Carruthers M."/>
            <person name="Jennings E.C."/>
            <person name="Chiamaka E.L."/>
            <person name="Frigard R.A."/>
            <person name="Pippel M."/>
            <person name="Attardo G.M."/>
            <person name="Benoit J.B."/>
            <person name="Bornberg-Bauer E."/>
            <person name="Tobe S.S."/>
        </authorList>
    </citation>
    <scope>NUCLEOTIDE SEQUENCE</scope>
    <source>
        <strain evidence="2">Stay&amp;Tobe</strain>
    </source>
</reference>
<gene>
    <name evidence="2" type="ORF">L9F63_022320</name>
</gene>
<dbReference type="Proteomes" id="UP001233999">
    <property type="component" value="Unassembled WGS sequence"/>
</dbReference>
<feature type="region of interest" description="Disordered" evidence="1">
    <location>
        <begin position="197"/>
        <end position="323"/>
    </location>
</feature>